<comment type="similarity">
    <text evidence="2 12">Belongs to the pirin family.</text>
</comment>
<dbReference type="Pfam" id="PF05726">
    <property type="entry name" value="Pirin_C"/>
    <property type="match status" value="1"/>
</dbReference>
<feature type="binding site" evidence="11">
    <location>
        <position position="104"/>
    </location>
    <ligand>
        <name>Fe cation</name>
        <dbReference type="ChEBI" id="CHEBI:24875"/>
    </ligand>
</feature>
<keyword evidence="11" id="KW-0479">Metal-binding</keyword>
<comment type="subcellular location">
    <subcellularLocation>
        <location evidence="1">Nucleus</location>
    </subcellularLocation>
</comment>
<keyword evidence="16" id="KW-1185">Reference proteome</keyword>
<dbReference type="InterPro" id="IPR012093">
    <property type="entry name" value="Pirin"/>
</dbReference>
<evidence type="ECO:0000256" key="4">
    <source>
        <dbReference type="ARBA" id="ARBA00050845"/>
    </source>
</evidence>
<dbReference type="FunFam" id="2.60.120.10:FF:000055">
    <property type="entry name" value="pirin"/>
    <property type="match status" value="1"/>
</dbReference>
<evidence type="ECO:0000256" key="1">
    <source>
        <dbReference type="ARBA" id="ARBA00004123"/>
    </source>
</evidence>
<keyword evidence="11" id="KW-0408">Iron</keyword>
<feature type="domain" description="Pirin C-terminal" evidence="14">
    <location>
        <begin position="174"/>
        <end position="277"/>
    </location>
</feature>
<dbReference type="GO" id="GO:0005634">
    <property type="term" value="C:nucleus"/>
    <property type="evidence" value="ECO:0007669"/>
    <property type="project" value="UniProtKB-SubCell"/>
</dbReference>
<dbReference type="PANTHER" id="PTHR13903">
    <property type="entry name" value="PIRIN-RELATED"/>
    <property type="match status" value="1"/>
</dbReference>
<evidence type="ECO:0000313" key="15">
    <source>
        <dbReference type="EMBL" id="OXA61849.1"/>
    </source>
</evidence>
<dbReference type="OrthoDB" id="7770308at2759"/>
<evidence type="ECO:0000259" key="14">
    <source>
        <dbReference type="Pfam" id="PF05726"/>
    </source>
</evidence>
<organism evidence="15 16">
    <name type="scientific">Folsomia candida</name>
    <name type="common">Springtail</name>
    <dbReference type="NCBI Taxonomy" id="158441"/>
    <lineage>
        <taxon>Eukaryota</taxon>
        <taxon>Metazoa</taxon>
        <taxon>Ecdysozoa</taxon>
        <taxon>Arthropoda</taxon>
        <taxon>Hexapoda</taxon>
        <taxon>Collembola</taxon>
        <taxon>Entomobryomorpha</taxon>
        <taxon>Isotomoidea</taxon>
        <taxon>Isotomidae</taxon>
        <taxon>Proisotominae</taxon>
        <taxon>Folsomia</taxon>
    </lineage>
</organism>
<proteinExistence type="inferred from homology"/>
<evidence type="ECO:0000256" key="5">
    <source>
        <dbReference type="ARBA" id="ARBA00054987"/>
    </source>
</evidence>
<evidence type="ECO:0000256" key="9">
    <source>
        <dbReference type="ARBA" id="ARBA00069068"/>
    </source>
</evidence>
<feature type="binding site" evidence="11">
    <location>
        <position position="57"/>
    </location>
    <ligand>
        <name>Fe cation</name>
        <dbReference type="ChEBI" id="CHEBI:24875"/>
    </ligand>
</feature>
<sequence length="295" mass="32570">MSFSSRGVKQVLLSVEQSEGVGAKVRRSIGRQELRNFDPFLMLDEFRAGRPAGFPDHPHRGFETVTYILPTSKGSFEHEDFCGHRGTIGPGDLQWMTAGRGILHSEMPLSDEISHGLQLWINLSAKDKMCPPEYQELRSEDVPKITKDGVTAIIIAGESLGTVSKIYTRTPTNYIHFIMEPNSRIEQRVPSEWAAFAYTVEGKVKFSAGNFIDAHSTVTFNPGGDGIIAETGDEPGNFVLISGKPIGEPVVQHGPFVMSTQKEIIEAINDYSQAKNGFENAQTWESEIAKKLNQG</sequence>
<dbReference type="InterPro" id="IPR011051">
    <property type="entry name" value="RmlC_Cupin_sf"/>
</dbReference>
<evidence type="ECO:0000256" key="12">
    <source>
        <dbReference type="RuleBase" id="RU003457"/>
    </source>
</evidence>
<dbReference type="GO" id="GO:0046872">
    <property type="term" value="F:metal ion binding"/>
    <property type="evidence" value="ECO:0007669"/>
    <property type="project" value="UniProtKB-KW"/>
</dbReference>
<dbReference type="InterPro" id="IPR008778">
    <property type="entry name" value="Pirin_C_dom"/>
</dbReference>
<dbReference type="SUPFAM" id="SSF51182">
    <property type="entry name" value="RmlC-like cupins"/>
    <property type="match status" value="1"/>
</dbReference>
<dbReference type="OMA" id="TPWHPHR"/>
<feature type="domain" description="Pirin N-terminal" evidence="13">
    <location>
        <begin position="23"/>
        <end position="121"/>
    </location>
</feature>
<evidence type="ECO:0000256" key="7">
    <source>
        <dbReference type="ARBA" id="ARBA00064668"/>
    </source>
</evidence>
<name>A0A226EWE3_FOLCA</name>
<evidence type="ECO:0000256" key="11">
    <source>
        <dbReference type="PIRSR" id="PIRSR006232-1"/>
    </source>
</evidence>
<dbReference type="InterPro" id="IPR003829">
    <property type="entry name" value="Pirin_N_dom"/>
</dbReference>
<evidence type="ECO:0000256" key="2">
    <source>
        <dbReference type="ARBA" id="ARBA00008416"/>
    </source>
</evidence>
<dbReference type="EC" id="1.13.11.24" evidence="8"/>
<comment type="caution">
    <text evidence="15">The sequence shown here is derived from an EMBL/GenBank/DDBJ whole genome shotgun (WGS) entry which is preliminary data.</text>
</comment>
<dbReference type="Gene3D" id="2.60.120.10">
    <property type="entry name" value="Jelly Rolls"/>
    <property type="match status" value="2"/>
</dbReference>
<evidence type="ECO:0000259" key="13">
    <source>
        <dbReference type="Pfam" id="PF02678"/>
    </source>
</evidence>
<dbReference type="GO" id="GO:0008127">
    <property type="term" value="F:quercetin 2,3-dioxygenase activity"/>
    <property type="evidence" value="ECO:0007669"/>
    <property type="project" value="UniProtKB-EC"/>
</dbReference>
<comment type="pathway">
    <text evidence="6">Flavonoid metabolism; quercetin degradation.</text>
</comment>
<feature type="binding site" evidence="11">
    <location>
        <position position="106"/>
    </location>
    <ligand>
        <name>Fe cation</name>
        <dbReference type="ChEBI" id="CHEBI:24875"/>
    </ligand>
</feature>
<evidence type="ECO:0000256" key="10">
    <source>
        <dbReference type="ARBA" id="ARBA00077684"/>
    </source>
</evidence>
<dbReference type="EMBL" id="LNIX01000001">
    <property type="protein sequence ID" value="OXA61849.1"/>
    <property type="molecule type" value="Genomic_DNA"/>
</dbReference>
<evidence type="ECO:0000313" key="16">
    <source>
        <dbReference type="Proteomes" id="UP000198287"/>
    </source>
</evidence>
<dbReference type="PIRSF" id="PIRSF006232">
    <property type="entry name" value="Pirin"/>
    <property type="match status" value="1"/>
</dbReference>
<comment type="subunit">
    <text evidence="7">May interact with NF1/CTF1. Interacts with BCL3. Identified in a complex comprised of PIR, BLC3, NFKB1 and target DNA.</text>
</comment>
<comment type="function">
    <text evidence="5">Transcriptional coregulator of NF-kappa-B which facilitates binding of NF-kappa-B proteins to target kappa-B genes in a redox-state-dependent manner. May be required for efficient terminal myeloid maturation of hematopoietic cells. Has quercetin 2,3-dioxygenase activity (in vitro).</text>
</comment>
<dbReference type="CDD" id="cd02247">
    <property type="entry name" value="cupin_pirin_C"/>
    <property type="match status" value="1"/>
</dbReference>
<evidence type="ECO:0000256" key="8">
    <source>
        <dbReference type="ARBA" id="ARBA00066677"/>
    </source>
</evidence>
<keyword evidence="3" id="KW-0539">Nucleus</keyword>
<protein>
    <recommendedName>
        <fullName evidence="9">Pirin</fullName>
        <ecNumber evidence="8">1.13.11.24</ecNumber>
    </recommendedName>
    <alternativeName>
        <fullName evidence="10">Probable quercetin 2,3-dioxygenase PIR</fullName>
    </alternativeName>
</protein>
<evidence type="ECO:0000256" key="6">
    <source>
        <dbReference type="ARBA" id="ARBA00060642"/>
    </source>
</evidence>
<feature type="binding site" evidence="11">
    <location>
        <position position="59"/>
    </location>
    <ligand>
        <name>Fe cation</name>
        <dbReference type="ChEBI" id="CHEBI:24875"/>
    </ligand>
</feature>
<gene>
    <name evidence="15" type="ORF">Fcan01_02654</name>
</gene>
<dbReference type="AlphaFoldDB" id="A0A226EWE3"/>
<dbReference type="Proteomes" id="UP000198287">
    <property type="component" value="Unassembled WGS sequence"/>
</dbReference>
<comment type="cofactor">
    <cofactor evidence="11">
        <name>Fe cation</name>
        <dbReference type="ChEBI" id="CHEBI:24875"/>
    </cofactor>
    <text evidence="11">Binds 1 Fe cation per subunit.</text>
</comment>
<comment type="catalytic activity">
    <reaction evidence="4">
        <text>quercetin + O2 = 2-(3,4-dihydroxybenzoyloxy)-4,6-dihydroxybenzoate + CO</text>
        <dbReference type="Rhea" id="RHEA:15381"/>
        <dbReference type="ChEBI" id="CHEBI:15379"/>
        <dbReference type="ChEBI" id="CHEBI:17245"/>
        <dbReference type="ChEBI" id="CHEBI:57628"/>
        <dbReference type="ChEBI" id="CHEBI:57694"/>
        <dbReference type="EC" id="1.13.11.24"/>
    </reaction>
</comment>
<evidence type="ECO:0000256" key="3">
    <source>
        <dbReference type="ARBA" id="ARBA00023242"/>
    </source>
</evidence>
<dbReference type="InterPro" id="IPR014710">
    <property type="entry name" value="RmlC-like_jellyroll"/>
</dbReference>
<accession>A0A226EWE3</accession>
<reference evidence="15 16" key="1">
    <citation type="submission" date="2015-12" db="EMBL/GenBank/DDBJ databases">
        <title>The genome of Folsomia candida.</title>
        <authorList>
            <person name="Faddeeva A."/>
            <person name="Derks M.F."/>
            <person name="Anvar Y."/>
            <person name="Smit S."/>
            <person name="Van Straalen N."/>
            <person name="Roelofs D."/>
        </authorList>
    </citation>
    <scope>NUCLEOTIDE SEQUENCE [LARGE SCALE GENOMIC DNA]</scope>
    <source>
        <strain evidence="15 16">VU population</strain>
        <tissue evidence="15">Whole body</tissue>
    </source>
</reference>
<dbReference type="CDD" id="cd02909">
    <property type="entry name" value="cupin_pirin_N"/>
    <property type="match status" value="1"/>
</dbReference>
<dbReference type="PANTHER" id="PTHR13903:SF8">
    <property type="entry name" value="PIRIN"/>
    <property type="match status" value="1"/>
</dbReference>
<dbReference type="Pfam" id="PF02678">
    <property type="entry name" value="Pirin"/>
    <property type="match status" value="1"/>
</dbReference>